<reference evidence="6 7" key="1">
    <citation type="submission" date="2016-10" db="EMBL/GenBank/DDBJ databases">
        <authorList>
            <person name="de Groot N.N."/>
        </authorList>
    </citation>
    <scope>NUCLEOTIDE SEQUENCE [LARGE SCALE GENOMIC DNA]</scope>
    <source>
        <strain evidence="6 7">DSM 20678</strain>
    </source>
</reference>
<keyword evidence="3" id="KW-0804">Transcription</keyword>
<evidence type="ECO:0000256" key="2">
    <source>
        <dbReference type="ARBA" id="ARBA00023125"/>
    </source>
</evidence>
<keyword evidence="2 4" id="KW-0238">DNA-binding</keyword>
<evidence type="ECO:0000256" key="1">
    <source>
        <dbReference type="ARBA" id="ARBA00023015"/>
    </source>
</evidence>
<evidence type="ECO:0000256" key="3">
    <source>
        <dbReference type="ARBA" id="ARBA00023163"/>
    </source>
</evidence>
<keyword evidence="1" id="KW-0805">Transcription regulation</keyword>
<evidence type="ECO:0000256" key="4">
    <source>
        <dbReference type="PROSITE-ProRule" id="PRU00335"/>
    </source>
</evidence>
<gene>
    <name evidence="6" type="ORF">SAMN05444406_1525</name>
</gene>
<accession>A0A1I5YLJ8</accession>
<dbReference type="Pfam" id="PF00440">
    <property type="entry name" value="TetR_N"/>
    <property type="match status" value="1"/>
</dbReference>
<dbReference type="Proteomes" id="UP000198577">
    <property type="component" value="Unassembled WGS sequence"/>
</dbReference>
<sequence length="197" mass="23166">MPKIVDFEQRKQEIVEKAMKVFIEKGYHKTNLADIAKECNIGRTTLYQYFKDKDEIFDYVAEQFSKNLETDCRNILENKKLSAADKLKMIISLLTLQYQLEKNKMLMMIEMWLLSKRENDTLKRKLEKHINVLRKVFEQLLDEGIKTKEFKEINPKAMAFTISSLVETFVVQAAFANNISYQEHLNNIYALLNGLKA</sequence>
<dbReference type="SUPFAM" id="SSF46689">
    <property type="entry name" value="Homeodomain-like"/>
    <property type="match status" value="1"/>
</dbReference>
<evidence type="ECO:0000313" key="6">
    <source>
        <dbReference type="EMBL" id="SFQ45042.1"/>
    </source>
</evidence>
<dbReference type="PROSITE" id="PS50977">
    <property type="entry name" value="HTH_TETR_2"/>
    <property type="match status" value="1"/>
</dbReference>
<organism evidence="6 7">
    <name type="scientific">Caldicoprobacter faecalis</name>
    <dbReference type="NCBI Taxonomy" id="937334"/>
    <lineage>
        <taxon>Bacteria</taxon>
        <taxon>Bacillati</taxon>
        <taxon>Bacillota</taxon>
        <taxon>Clostridia</taxon>
        <taxon>Caldicoprobacterales</taxon>
        <taxon>Caldicoprobacteraceae</taxon>
        <taxon>Caldicoprobacter</taxon>
    </lineage>
</organism>
<dbReference type="InterPro" id="IPR036271">
    <property type="entry name" value="Tet_transcr_reg_TetR-rel_C_sf"/>
</dbReference>
<feature type="DNA-binding region" description="H-T-H motif" evidence="4">
    <location>
        <begin position="31"/>
        <end position="50"/>
    </location>
</feature>
<name>A0A1I5YLJ8_9FIRM</name>
<dbReference type="AlphaFoldDB" id="A0A1I5YLJ8"/>
<evidence type="ECO:0000313" key="7">
    <source>
        <dbReference type="Proteomes" id="UP000198577"/>
    </source>
</evidence>
<dbReference type="PANTHER" id="PTHR47506:SF1">
    <property type="entry name" value="HTH-TYPE TRANSCRIPTIONAL REGULATOR YJDC"/>
    <property type="match status" value="1"/>
</dbReference>
<dbReference type="Gene3D" id="1.10.357.10">
    <property type="entry name" value="Tetracycline Repressor, domain 2"/>
    <property type="match status" value="1"/>
</dbReference>
<dbReference type="RefSeq" id="WP_177206169.1">
    <property type="nucleotide sequence ID" value="NZ_FOXR01000052.1"/>
</dbReference>
<dbReference type="Gene3D" id="1.10.10.60">
    <property type="entry name" value="Homeodomain-like"/>
    <property type="match status" value="1"/>
</dbReference>
<dbReference type="STRING" id="937334.SAMN05444406_1525"/>
<dbReference type="SUPFAM" id="SSF48498">
    <property type="entry name" value="Tetracyclin repressor-like, C-terminal domain"/>
    <property type="match status" value="1"/>
</dbReference>
<protein>
    <submittedName>
        <fullName evidence="6">Transcriptional regulator, TetR family</fullName>
    </submittedName>
</protein>
<proteinExistence type="predicted"/>
<dbReference type="EMBL" id="FOXR01000052">
    <property type="protein sequence ID" value="SFQ45042.1"/>
    <property type="molecule type" value="Genomic_DNA"/>
</dbReference>
<feature type="domain" description="HTH tetR-type" evidence="5">
    <location>
        <begin position="8"/>
        <end position="68"/>
    </location>
</feature>
<dbReference type="InterPro" id="IPR009057">
    <property type="entry name" value="Homeodomain-like_sf"/>
</dbReference>
<keyword evidence="7" id="KW-1185">Reference proteome</keyword>
<evidence type="ECO:0000259" key="5">
    <source>
        <dbReference type="PROSITE" id="PS50977"/>
    </source>
</evidence>
<dbReference type="GO" id="GO:0003677">
    <property type="term" value="F:DNA binding"/>
    <property type="evidence" value="ECO:0007669"/>
    <property type="project" value="UniProtKB-UniRule"/>
</dbReference>
<dbReference type="PANTHER" id="PTHR47506">
    <property type="entry name" value="TRANSCRIPTIONAL REGULATORY PROTEIN"/>
    <property type="match status" value="1"/>
</dbReference>
<dbReference type="InterPro" id="IPR001647">
    <property type="entry name" value="HTH_TetR"/>
</dbReference>
<dbReference type="PRINTS" id="PR00455">
    <property type="entry name" value="HTHTETR"/>
</dbReference>